<dbReference type="InterPro" id="IPR005647">
    <property type="entry name" value="Mnd1"/>
</dbReference>
<gene>
    <name evidence="7" type="ORF">MBM_08311</name>
</gene>
<evidence type="ECO:0000256" key="3">
    <source>
        <dbReference type="ARBA" id="ARBA00023054"/>
    </source>
</evidence>
<dbReference type="HOGENOM" id="CLU_080628_0_0_1"/>
<dbReference type="AlphaFoldDB" id="K1WY99"/>
<evidence type="ECO:0000313" key="7">
    <source>
        <dbReference type="EMBL" id="EKD13593.1"/>
    </source>
</evidence>
<dbReference type="Pfam" id="PF03962">
    <property type="entry name" value="Mnd1"/>
    <property type="match status" value="1"/>
</dbReference>
<dbReference type="OrthoDB" id="9978204at2759"/>
<dbReference type="GO" id="GO:0003690">
    <property type="term" value="F:double-stranded DNA binding"/>
    <property type="evidence" value="ECO:0007669"/>
    <property type="project" value="InterPro"/>
</dbReference>
<keyword evidence="4 5" id="KW-0539">Nucleus</keyword>
<dbReference type="KEGG" id="mbe:MBM_08311"/>
<reference evidence="7 8" key="1">
    <citation type="journal article" date="2012" name="BMC Genomics">
        <title>Sequencing the genome of Marssonina brunnea reveals fungus-poplar co-evolution.</title>
        <authorList>
            <person name="Zhu S."/>
            <person name="Cao Y.-Z."/>
            <person name="Jiang C."/>
            <person name="Tan B.-Y."/>
            <person name="Wang Z."/>
            <person name="Feng S."/>
            <person name="Zhang L."/>
            <person name="Su X.-H."/>
            <person name="Brejova B."/>
            <person name="Vinar T."/>
            <person name="Xu M."/>
            <person name="Wang M.-X."/>
            <person name="Zhang S.-G."/>
            <person name="Huang M.-R."/>
            <person name="Wu R."/>
            <person name="Zhou Y."/>
        </authorList>
    </citation>
    <scope>NUCLEOTIDE SEQUENCE [LARGE SCALE GENOMIC DNA]</scope>
    <source>
        <strain evidence="7 8">MB_m1</strain>
    </source>
</reference>
<evidence type="ECO:0000259" key="6">
    <source>
        <dbReference type="Pfam" id="PF03962"/>
    </source>
</evidence>
<feature type="domain" description="Mnd1 HTH" evidence="6">
    <location>
        <begin position="23"/>
        <end position="81"/>
    </location>
</feature>
<dbReference type="InParanoid" id="K1WY99"/>
<dbReference type="OMA" id="ECYGDEY"/>
<evidence type="ECO:0000256" key="4">
    <source>
        <dbReference type="ARBA" id="ARBA00023242"/>
    </source>
</evidence>
<keyword evidence="8" id="KW-1185">Reference proteome</keyword>
<comment type="similarity">
    <text evidence="2 5">Belongs to the MND1 family.</text>
</comment>
<dbReference type="GO" id="GO:0005634">
    <property type="term" value="C:nucleus"/>
    <property type="evidence" value="ECO:0007669"/>
    <property type="project" value="UniProtKB-SubCell"/>
</dbReference>
<evidence type="ECO:0000313" key="8">
    <source>
        <dbReference type="Proteomes" id="UP000006753"/>
    </source>
</evidence>
<evidence type="ECO:0000256" key="5">
    <source>
        <dbReference type="PIRNR" id="PIRNR026991"/>
    </source>
</evidence>
<comment type="function">
    <text evidence="5">Required for proper homologous chromosome pairing and efficient cross-over and intragenic recombination during meiosis.</text>
</comment>
<dbReference type="InterPro" id="IPR040453">
    <property type="entry name" value="Mnd1_HTH"/>
</dbReference>
<evidence type="ECO:0000256" key="1">
    <source>
        <dbReference type="ARBA" id="ARBA00004123"/>
    </source>
</evidence>
<dbReference type="FunCoup" id="K1WY99">
    <property type="interactions" value="167"/>
</dbReference>
<organism evidence="7 8">
    <name type="scientific">Marssonina brunnea f. sp. multigermtubi (strain MB_m1)</name>
    <name type="common">Marssonina leaf spot fungus</name>
    <dbReference type="NCBI Taxonomy" id="1072389"/>
    <lineage>
        <taxon>Eukaryota</taxon>
        <taxon>Fungi</taxon>
        <taxon>Dikarya</taxon>
        <taxon>Ascomycota</taxon>
        <taxon>Pezizomycotina</taxon>
        <taxon>Leotiomycetes</taxon>
        <taxon>Helotiales</taxon>
        <taxon>Drepanopezizaceae</taxon>
        <taxon>Drepanopeziza</taxon>
    </lineage>
</organism>
<dbReference type="PIRSF" id="PIRSF026991">
    <property type="entry name" value="Mnd1"/>
    <property type="match status" value="1"/>
</dbReference>
<comment type="subcellular location">
    <subcellularLocation>
        <location evidence="1 5">Nucleus</location>
    </subcellularLocation>
</comment>
<dbReference type="eggNOG" id="KOG3433">
    <property type="taxonomic scope" value="Eukaryota"/>
</dbReference>
<name>K1WY99_MARBU</name>
<protein>
    <recommendedName>
        <fullName evidence="5">Meiotic nuclear division protein 1</fullName>
    </recommendedName>
</protein>
<sequence length="229" mass="25548">MVRYRSCAGAPKNLPPAAKQAKILAYFQESMSVFTLKELEKNIAAVASVNQMQVKEYLQAIQDENLIRVEKIGSGNWYWCFTSDAKMGKERMLAKLSAEEEGLLGAVRELEAVIEAEVRAREDGDGEWDGDGQGEGVDRKSLLEMHARLMGEMEGLDRALAAYSDHDPEEVMRKALEVKRLRESAVRWTDNLESLESFLHGLTDRERVTSIMEAACGAEYVAGEGLTDL</sequence>
<evidence type="ECO:0000256" key="2">
    <source>
        <dbReference type="ARBA" id="ARBA00005981"/>
    </source>
</evidence>
<dbReference type="GO" id="GO:0007131">
    <property type="term" value="P:reciprocal meiotic recombination"/>
    <property type="evidence" value="ECO:0007669"/>
    <property type="project" value="InterPro"/>
</dbReference>
<dbReference type="STRING" id="1072389.K1WY99"/>
<dbReference type="Proteomes" id="UP000006753">
    <property type="component" value="Unassembled WGS sequence"/>
</dbReference>
<accession>K1WY99</accession>
<keyword evidence="3" id="KW-0175">Coiled coil</keyword>
<proteinExistence type="inferred from homology"/>
<dbReference type="EMBL" id="JH921449">
    <property type="protein sequence ID" value="EKD13593.1"/>
    <property type="molecule type" value="Genomic_DNA"/>
</dbReference>